<dbReference type="Gene3D" id="3.80.10.10">
    <property type="entry name" value="Ribonuclease Inhibitor"/>
    <property type="match status" value="2"/>
</dbReference>
<evidence type="ECO:0000259" key="1">
    <source>
        <dbReference type="Pfam" id="PF25019"/>
    </source>
</evidence>
<organism evidence="2 3">
    <name type="scientific">Hibiscus sabdariffa</name>
    <name type="common">roselle</name>
    <dbReference type="NCBI Taxonomy" id="183260"/>
    <lineage>
        <taxon>Eukaryota</taxon>
        <taxon>Viridiplantae</taxon>
        <taxon>Streptophyta</taxon>
        <taxon>Embryophyta</taxon>
        <taxon>Tracheophyta</taxon>
        <taxon>Spermatophyta</taxon>
        <taxon>Magnoliopsida</taxon>
        <taxon>eudicotyledons</taxon>
        <taxon>Gunneridae</taxon>
        <taxon>Pentapetalae</taxon>
        <taxon>rosids</taxon>
        <taxon>malvids</taxon>
        <taxon>Malvales</taxon>
        <taxon>Malvaceae</taxon>
        <taxon>Malvoideae</taxon>
        <taxon>Hibiscus</taxon>
    </lineage>
</organism>
<evidence type="ECO:0000313" key="2">
    <source>
        <dbReference type="EMBL" id="KAK9034873.1"/>
    </source>
</evidence>
<dbReference type="Proteomes" id="UP001396334">
    <property type="component" value="Unassembled WGS sequence"/>
</dbReference>
<comment type="caution">
    <text evidence="2">The sequence shown here is derived from an EMBL/GenBank/DDBJ whole genome shotgun (WGS) entry which is preliminary data.</text>
</comment>
<evidence type="ECO:0000313" key="3">
    <source>
        <dbReference type="Proteomes" id="UP001396334"/>
    </source>
</evidence>
<dbReference type="EMBL" id="JBBPBN010000006">
    <property type="protein sequence ID" value="KAK9034873.1"/>
    <property type="molecule type" value="Genomic_DNA"/>
</dbReference>
<keyword evidence="3" id="KW-1185">Reference proteome</keyword>
<dbReference type="SUPFAM" id="SSF52058">
    <property type="entry name" value="L domain-like"/>
    <property type="match status" value="1"/>
</dbReference>
<feature type="domain" description="R13L1/DRL21-like LRR repeat region" evidence="1">
    <location>
        <begin position="154"/>
        <end position="244"/>
    </location>
</feature>
<proteinExistence type="predicted"/>
<gene>
    <name evidence="2" type="ORF">V6N11_076929</name>
</gene>
<reference evidence="2 3" key="1">
    <citation type="journal article" date="2024" name="G3 (Bethesda)">
        <title>Genome assembly of Hibiscus sabdariffa L. provides insights into metabolisms of medicinal natural products.</title>
        <authorList>
            <person name="Kim T."/>
        </authorList>
    </citation>
    <scope>NUCLEOTIDE SEQUENCE [LARGE SCALE GENOMIC DNA]</scope>
    <source>
        <strain evidence="2">TK-2024</strain>
        <tissue evidence="2">Old leaves</tissue>
    </source>
</reference>
<feature type="domain" description="R13L1/DRL21-like LRR repeat region" evidence="1">
    <location>
        <begin position="60"/>
        <end position="120"/>
    </location>
</feature>
<dbReference type="InterPro" id="IPR032675">
    <property type="entry name" value="LRR_dom_sf"/>
</dbReference>
<accession>A0ABR2TBI9</accession>
<sequence>MITVHQQTLWSMDLTKLPSLQSLILENSGVNLSNPSRFISKQKYMKVLDFGYNFSIIAFGSLKHLRYLRLCQYNLKTLPESTSSLHNLQTLNLKSCHSLQMLPKGMKHLKNLRYLDIKGCYELTCMPAGLGQLSCLRKLSRFIVGKDNGCGIDELKDLALEVNAKEKSHHRHGNDEDILSGLQPHSSLKKLCIMEYQGVSSPNWMMDLLVPNLVEISLQKCERCHQLPPLGKLQFLKALTIVRMDALKHIDSNLYGETESSFPSLEVLKIVIAPCLEEWTTANGGQHFPLLSSLTIRYCSKLVKLPMLQSLKELQIEGTNVGLLQSLMMSAH</sequence>
<dbReference type="PANTHER" id="PTHR47186:SF13">
    <property type="entry name" value="DISEASE RESISTANCE PROTEIN RGA3"/>
    <property type="match status" value="1"/>
</dbReference>
<dbReference type="PANTHER" id="PTHR47186">
    <property type="entry name" value="LEUCINE-RICH REPEAT-CONTAINING PROTEIN 57"/>
    <property type="match status" value="1"/>
</dbReference>
<dbReference type="InterPro" id="IPR056789">
    <property type="entry name" value="LRR_R13L1-DRL21"/>
</dbReference>
<protein>
    <recommendedName>
        <fullName evidence="1">R13L1/DRL21-like LRR repeat region domain-containing protein</fullName>
    </recommendedName>
</protein>
<dbReference type="Pfam" id="PF25019">
    <property type="entry name" value="LRR_R13L1-DRL21"/>
    <property type="match status" value="2"/>
</dbReference>
<name>A0ABR2TBI9_9ROSI</name>